<comment type="caution">
    <text evidence="1">The sequence shown here is derived from an EMBL/GenBank/DDBJ whole genome shotgun (WGS) entry which is preliminary data.</text>
</comment>
<reference evidence="1 2" key="1">
    <citation type="journal article" date="2015" name="Stand. Genomic Sci.">
        <title>Genomic Encyclopedia of Bacterial and Archaeal Type Strains, Phase III: the genomes of soil and plant-associated and newly described type strains.</title>
        <authorList>
            <person name="Whitman W.B."/>
            <person name="Woyke T."/>
            <person name="Klenk H.P."/>
            <person name="Zhou Y."/>
            <person name="Lilburn T.G."/>
            <person name="Beck B.J."/>
            <person name="De Vos P."/>
            <person name="Vandamme P."/>
            <person name="Eisen J.A."/>
            <person name="Garrity G."/>
            <person name="Hugenholtz P."/>
            <person name="Kyrpides N.C."/>
        </authorList>
    </citation>
    <scope>NUCLEOTIDE SEQUENCE [LARGE SCALE GENOMIC DNA]</scope>
    <source>
        <strain evidence="1 2">CGMCC 1.2546</strain>
    </source>
</reference>
<dbReference type="Gene3D" id="3.30.1370.120">
    <property type="match status" value="1"/>
</dbReference>
<organism evidence="1 2">
    <name type="scientific">Mesorhizobium tianshanense</name>
    <dbReference type="NCBI Taxonomy" id="39844"/>
    <lineage>
        <taxon>Bacteria</taxon>
        <taxon>Pseudomonadati</taxon>
        <taxon>Pseudomonadota</taxon>
        <taxon>Alphaproteobacteria</taxon>
        <taxon>Hyphomicrobiales</taxon>
        <taxon>Phyllobacteriaceae</taxon>
        <taxon>Mesorhizobium</taxon>
    </lineage>
</organism>
<protein>
    <submittedName>
        <fullName evidence="1">Type III secretion protein C</fullName>
    </submittedName>
</protein>
<proteinExistence type="predicted"/>
<dbReference type="EMBL" id="VLKT01000004">
    <property type="protein sequence ID" value="TWI41971.1"/>
    <property type="molecule type" value="Genomic_DNA"/>
</dbReference>
<name>A0A562PC28_9HYPH</name>
<dbReference type="AlphaFoldDB" id="A0A562PC28"/>
<dbReference type="InterPro" id="IPR038591">
    <property type="entry name" value="NolW-like_sf"/>
</dbReference>
<evidence type="ECO:0000313" key="2">
    <source>
        <dbReference type="Proteomes" id="UP000317122"/>
    </source>
</evidence>
<keyword evidence="2" id="KW-1185">Reference proteome</keyword>
<evidence type="ECO:0000313" key="1">
    <source>
        <dbReference type="EMBL" id="TWI41971.1"/>
    </source>
</evidence>
<dbReference type="Gene3D" id="3.55.50.30">
    <property type="match status" value="1"/>
</dbReference>
<dbReference type="Proteomes" id="UP000317122">
    <property type="component" value="Unassembled WGS sequence"/>
</dbReference>
<accession>A0A562PC28</accession>
<gene>
    <name evidence="1" type="ORF">IQ26_00895</name>
</gene>
<sequence>MVTERETCRPDHRPWAVRMRGLAAAVLVAGQISGTAGADAAEPHWPDGTYKYITINQAVADALVEFGRNIGTPVHVSRSVKGRLSAGMPVGSARQFLDSVCKRYGLVWHFDGSAINVVAEAEMQTEIIKLDANAAAGATERLDALGISEARFPIKVSEKDDVISVSGPPSYVSLVRKTLGVSASRAAQNTGLIPVRVFRGRQAEAQNFPAKPDN</sequence>